<accession>A0AAX6E900</accession>
<dbReference type="Gene3D" id="1.10.1200.270">
    <property type="entry name" value="Methyltransferase, alpha-helical capping domain"/>
    <property type="match status" value="1"/>
</dbReference>
<reference evidence="3" key="1">
    <citation type="journal article" date="2023" name="GigaByte">
        <title>Genome assembly of the bearded iris, Iris pallida Lam.</title>
        <authorList>
            <person name="Bruccoleri R.E."/>
            <person name="Oakeley E.J."/>
            <person name="Faust A.M.E."/>
            <person name="Altorfer M."/>
            <person name="Dessus-Babus S."/>
            <person name="Burckhardt D."/>
            <person name="Oertli M."/>
            <person name="Naumann U."/>
            <person name="Petersen F."/>
            <person name="Wong J."/>
        </authorList>
    </citation>
    <scope>NUCLEOTIDE SEQUENCE</scope>
    <source>
        <strain evidence="3">GSM-AAB239-AS_SAM_17_03QT</strain>
    </source>
</reference>
<organism evidence="3 4">
    <name type="scientific">Iris pallida</name>
    <name type="common">Sweet iris</name>
    <dbReference type="NCBI Taxonomy" id="29817"/>
    <lineage>
        <taxon>Eukaryota</taxon>
        <taxon>Viridiplantae</taxon>
        <taxon>Streptophyta</taxon>
        <taxon>Embryophyta</taxon>
        <taxon>Tracheophyta</taxon>
        <taxon>Spermatophyta</taxon>
        <taxon>Magnoliopsida</taxon>
        <taxon>Liliopsida</taxon>
        <taxon>Asparagales</taxon>
        <taxon>Iridaceae</taxon>
        <taxon>Iridoideae</taxon>
        <taxon>Irideae</taxon>
        <taxon>Iris</taxon>
    </lineage>
</organism>
<proteinExistence type="predicted"/>
<dbReference type="Gene3D" id="3.40.50.150">
    <property type="entry name" value="Vaccinia Virus protein VP39"/>
    <property type="match status" value="1"/>
</dbReference>
<dbReference type="SUPFAM" id="SSF53335">
    <property type="entry name" value="S-adenosyl-L-methionine-dependent methyltransferases"/>
    <property type="match status" value="1"/>
</dbReference>
<dbReference type="GO" id="GO:0046872">
    <property type="term" value="F:metal ion binding"/>
    <property type="evidence" value="ECO:0007669"/>
    <property type="project" value="UniProtKB-KW"/>
</dbReference>
<evidence type="ECO:0000256" key="1">
    <source>
        <dbReference type="ARBA" id="ARBA00022723"/>
    </source>
</evidence>
<keyword evidence="2" id="KW-0460">Magnesium</keyword>
<dbReference type="InterPro" id="IPR005299">
    <property type="entry name" value="MeTrfase_7"/>
</dbReference>
<dbReference type="GO" id="GO:0008168">
    <property type="term" value="F:methyltransferase activity"/>
    <property type="evidence" value="ECO:0007669"/>
    <property type="project" value="InterPro"/>
</dbReference>
<evidence type="ECO:0000313" key="4">
    <source>
        <dbReference type="Proteomes" id="UP001140949"/>
    </source>
</evidence>
<protein>
    <submittedName>
        <fullName evidence="3">Anthranilate O-methyltransferase 3-like</fullName>
    </submittedName>
</protein>
<dbReference type="Proteomes" id="UP001140949">
    <property type="component" value="Unassembled WGS sequence"/>
</dbReference>
<dbReference type="InterPro" id="IPR029063">
    <property type="entry name" value="SAM-dependent_MTases_sf"/>
</dbReference>
<evidence type="ECO:0000313" key="3">
    <source>
        <dbReference type="EMBL" id="KAJ6800413.1"/>
    </source>
</evidence>
<keyword evidence="1" id="KW-0479">Metal-binding</keyword>
<name>A0AAX6E900_IRIPA</name>
<evidence type="ECO:0000256" key="2">
    <source>
        <dbReference type="ARBA" id="ARBA00022842"/>
    </source>
</evidence>
<reference evidence="3" key="2">
    <citation type="submission" date="2023-04" db="EMBL/GenBank/DDBJ databases">
        <authorList>
            <person name="Bruccoleri R.E."/>
            <person name="Oakeley E.J."/>
            <person name="Faust A.-M."/>
            <person name="Dessus-Babus S."/>
            <person name="Altorfer M."/>
            <person name="Burckhardt D."/>
            <person name="Oertli M."/>
            <person name="Naumann U."/>
            <person name="Petersen F."/>
            <person name="Wong J."/>
        </authorList>
    </citation>
    <scope>NUCLEOTIDE SEQUENCE</scope>
    <source>
        <strain evidence="3">GSM-AAB239-AS_SAM_17_03QT</strain>
        <tissue evidence="3">Leaf</tissue>
    </source>
</reference>
<comment type="caution">
    <text evidence="3">The sequence shown here is derived from an EMBL/GenBank/DDBJ whole genome shotgun (WGS) entry which is preliminary data.</text>
</comment>
<gene>
    <name evidence="3" type="ORF">M6B38_109645</name>
</gene>
<dbReference type="EMBL" id="JANAVB010038819">
    <property type="protein sequence ID" value="KAJ6800413.1"/>
    <property type="molecule type" value="Genomic_DNA"/>
</dbReference>
<sequence length="372" mass="41900">MAVNGGEQVLHMLEGAGATSYAKNSTLQEKAIHRTKPIVEQSIKEVYNAVSTENLVVADLGCSSSPNTLLVLLEIVEAIGGHCRGLGHEPPEIQYFINDLPGNDFNTMFQYSAQLEKKLKEEKETEFLPYYIVAVPGSFYGRLFPSATVHFFHSSYSLMWLSQVPQRLHNSPSSPLNKGNIYIAETSPQIVVDLYLEQFQKDFSTFLKLRYKELVLSGRMVLTFLGRRSSHARYGETSKFWGLMSDAMNAMFLEGILDEAKVNAFNLPFYAPSMEEVTTVVENEGLFHLEQVQILESNWDPIDDSIDDSMFNNSKSGENVAKCVRAVIEPTLEKHFGKAIVNDLFSRYAKNVANHLIVEKTKHVIFVLVLQK</sequence>
<dbReference type="Pfam" id="PF03492">
    <property type="entry name" value="Methyltransf_7"/>
    <property type="match status" value="1"/>
</dbReference>
<dbReference type="PANTHER" id="PTHR31009">
    <property type="entry name" value="S-ADENOSYL-L-METHIONINE:CARBOXYL METHYLTRANSFERASE FAMILY PROTEIN"/>
    <property type="match status" value="1"/>
</dbReference>
<dbReference type="InterPro" id="IPR042086">
    <property type="entry name" value="MeTrfase_capping"/>
</dbReference>
<dbReference type="AlphaFoldDB" id="A0AAX6E900"/>
<keyword evidence="4" id="KW-1185">Reference proteome</keyword>